<dbReference type="EMBL" id="JAPEIS010000001">
    <property type="protein sequence ID" value="KAJ8071108.1"/>
    <property type="molecule type" value="Genomic_DNA"/>
</dbReference>
<evidence type="ECO:0000313" key="3">
    <source>
        <dbReference type="Proteomes" id="UP001152300"/>
    </source>
</evidence>
<comment type="caution">
    <text evidence="2">The sequence shown here is derived from an EMBL/GenBank/DDBJ whole genome shotgun (WGS) entry which is preliminary data.</text>
</comment>
<name>A0A9X0AZ88_9HELO</name>
<feature type="compositionally biased region" description="Basic and acidic residues" evidence="1">
    <location>
        <begin position="164"/>
        <end position="173"/>
    </location>
</feature>
<feature type="region of interest" description="Disordered" evidence="1">
    <location>
        <begin position="143"/>
        <end position="196"/>
    </location>
</feature>
<dbReference type="Proteomes" id="UP001152300">
    <property type="component" value="Unassembled WGS sequence"/>
</dbReference>
<dbReference type="AlphaFoldDB" id="A0A9X0AZ88"/>
<sequence>MEIEEFYCDADWEEGSLESSTPEKLAKFVYIHRLGEYVRFAIVGTNSDGEISYRIGNDGKWEIKSAQHCRSSTYNDYWVIRLPRHLGVCEDIEKDMARDMAKRFLVKGALKDIRFPVRNFIPQAKIMKEKSNGRRSNRVKDVRLKSSGGSSRVKSSDTLMDEDSNVKLTEREAQVSMLQNSVQERAGPLRKRQRED</sequence>
<organism evidence="2 3">
    <name type="scientific">Sclerotinia nivalis</name>
    <dbReference type="NCBI Taxonomy" id="352851"/>
    <lineage>
        <taxon>Eukaryota</taxon>
        <taxon>Fungi</taxon>
        <taxon>Dikarya</taxon>
        <taxon>Ascomycota</taxon>
        <taxon>Pezizomycotina</taxon>
        <taxon>Leotiomycetes</taxon>
        <taxon>Helotiales</taxon>
        <taxon>Sclerotiniaceae</taxon>
        <taxon>Sclerotinia</taxon>
    </lineage>
</organism>
<protein>
    <submittedName>
        <fullName evidence="2">Uncharacterized protein</fullName>
    </submittedName>
</protein>
<evidence type="ECO:0000256" key="1">
    <source>
        <dbReference type="SAM" id="MobiDB-lite"/>
    </source>
</evidence>
<proteinExistence type="predicted"/>
<gene>
    <name evidence="2" type="ORF">OCU04_001449</name>
</gene>
<dbReference type="OrthoDB" id="3509184at2759"/>
<accession>A0A9X0AZ88</accession>
<keyword evidence="3" id="KW-1185">Reference proteome</keyword>
<reference evidence="2" key="1">
    <citation type="submission" date="2022-11" db="EMBL/GenBank/DDBJ databases">
        <title>Genome Resource of Sclerotinia nivalis Strain SnTB1, a Plant Pathogen Isolated from American Ginseng.</title>
        <authorList>
            <person name="Fan S."/>
        </authorList>
    </citation>
    <scope>NUCLEOTIDE SEQUENCE</scope>
    <source>
        <strain evidence="2">SnTB1</strain>
    </source>
</reference>
<evidence type="ECO:0000313" key="2">
    <source>
        <dbReference type="EMBL" id="KAJ8071108.1"/>
    </source>
</evidence>